<reference evidence="4" key="1">
    <citation type="journal article" date="2023" name="Mol. Phylogenet. Evol.">
        <title>Genome-scale phylogeny and comparative genomics of the fungal order Sordariales.</title>
        <authorList>
            <person name="Hensen N."/>
            <person name="Bonometti L."/>
            <person name="Westerberg I."/>
            <person name="Brannstrom I.O."/>
            <person name="Guillou S."/>
            <person name="Cros-Aarteil S."/>
            <person name="Calhoun S."/>
            <person name="Haridas S."/>
            <person name="Kuo A."/>
            <person name="Mondo S."/>
            <person name="Pangilinan J."/>
            <person name="Riley R."/>
            <person name="LaButti K."/>
            <person name="Andreopoulos B."/>
            <person name="Lipzen A."/>
            <person name="Chen C."/>
            <person name="Yan M."/>
            <person name="Daum C."/>
            <person name="Ng V."/>
            <person name="Clum A."/>
            <person name="Steindorff A."/>
            <person name="Ohm R.A."/>
            <person name="Martin F."/>
            <person name="Silar P."/>
            <person name="Natvig D.O."/>
            <person name="Lalanne C."/>
            <person name="Gautier V."/>
            <person name="Ament-Velasquez S.L."/>
            <person name="Kruys A."/>
            <person name="Hutchinson M.I."/>
            <person name="Powell A.J."/>
            <person name="Barry K."/>
            <person name="Miller A.N."/>
            <person name="Grigoriev I.V."/>
            <person name="Debuchy R."/>
            <person name="Gladieux P."/>
            <person name="Hiltunen Thoren M."/>
            <person name="Johannesson H."/>
        </authorList>
    </citation>
    <scope>NUCLEOTIDE SEQUENCE</scope>
    <source>
        <strain evidence="4">CBS 232.78</strain>
    </source>
</reference>
<protein>
    <submittedName>
        <fullName evidence="4">Protein-tyrosine phosphatase-like protein</fullName>
    </submittedName>
</protein>
<dbReference type="GO" id="GO:1990444">
    <property type="term" value="F:F-box domain binding"/>
    <property type="evidence" value="ECO:0007669"/>
    <property type="project" value="TreeGrafter"/>
</dbReference>
<keyword evidence="5" id="KW-1185">Reference proteome</keyword>
<evidence type="ECO:0000313" key="4">
    <source>
        <dbReference type="EMBL" id="KAK3390210.1"/>
    </source>
</evidence>
<reference evidence="4" key="2">
    <citation type="submission" date="2023-06" db="EMBL/GenBank/DDBJ databases">
        <authorList>
            <consortium name="Lawrence Berkeley National Laboratory"/>
            <person name="Haridas S."/>
            <person name="Hensen N."/>
            <person name="Bonometti L."/>
            <person name="Westerberg I."/>
            <person name="Brannstrom I.O."/>
            <person name="Guillou S."/>
            <person name="Cros-Aarteil S."/>
            <person name="Calhoun S."/>
            <person name="Kuo A."/>
            <person name="Mondo S."/>
            <person name="Pangilinan J."/>
            <person name="Riley R."/>
            <person name="LaButti K."/>
            <person name="Andreopoulos B."/>
            <person name="Lipzen A."/>
            <person name="Chen C."/>
            <person name="Yanf M."/>
            <person name="Daum C."/>
            <person name="Ng V."/>
            <person name="Clum A."/>
            <person name="Steindorff A."/>
            <person name="Ohm R."/>
            <person name="Martin F."/>
            <person name="Silar P."/>
            <person name="Natvig D."/>
            <person name="Lalanne C."/>
            <person name="Gautier V."/>
            <person name="Ament-velasquez S.L."/>
            <person name="Kruys A."/>
            <person name="Hutchinson M.I."/>
            <person name="Powell A.J."/>
            <person name="Barry K."/>
            <person name="Miller A.N."/>
            <person name="Grigoriev I.V."/>
            <person name="Debuchy R."/>
            <person name="Gladieux P."/>
            <person name="Thoren M.H."/>
            <person name="Johannesson H."/>
        </authorList>
    </citation>
    <scope>NUCLEOTIDE SEQUENCE</scope>
    <source>
        <strain evidence="4">CBS 232.78</strain>
    </source>
</reference>
<name>A0AAE0NZE9_9PEZI</name>
<sequence length="330" mass="36264">MNSAGSQPASASWARNVSATAPFTQRPPSPPYIHIPSIAEDGRASMSILPSFDGVNSSHLTQEDLEIITQGKPQFAQDTANIWRYEMRRAAQPILDFLYLGPASAVKDHEFLKREGITMLLAVMDAKFAGSLMSVKKTAESLGLAYGSVEVDMDNLNHVFRTATRTINDHLLDIYRGQAISPHAILHSPQDGKIIIDTASFKRGKVFVCCETGNDRSAAVAAAYLIDVFGANMVTALQFVGLQRFCTSFSDDIKNKLRTYEDILTATRDVSRVRHLHSDGRSNLAYQPVNVAQGKRSIDDAMEIDGEEGSGAELDEERYNGRDFAPFVES</sequence>
<dbReference type="Gene3D" id="3.90.190.10">
    <property type="entry name" value="Protein tyrosine phosphatase superfamily"/>
    <property type="match status" value="1"/>
</dbReference>
<dbReference type="PANTHER" id="PTHR46588">
    <property type="entry name" value="SERINE/THREONINE/TYROSINE-INTERACTING PROTEIN"/>
    <property type="match status" value="1"/>
</dbReference>
<evidence type="ECO:0000259" key="3">
    <source>
        <dbReference type="SMART" id="SM00195"/>
    </source>
</evidence>
<feature type="compositionally biased region" description="Acidic residues" evidence="2">
    <location>
        <begin position="305"/>
        <end position="316"/>
    </location>
</feature>
<dbReference type="AlphaFoldDB" id="A0AAE0NZE9"/>
<evidence type="ECO:0000313" key="5">
    <source>
        <dbReference type="Proteomes" id="UP001285441"/>
    </source>
</evidence>
<organism evidence="4 5">
    <name type="scientific">Podospora didyma</name>
    <dbReference type="NCBI Taxonomy" id="330526"/>
    <lineage>
        <taxon>Eukaryota</taxon>
        <taxon>Fungi</taxon>
        <taxon>Dikarya</taxon>
        <taxon>Ascomycota</taxon>
        <taxon>Pezizomycotina</taxon>
        <taxon>Sordariomycetes</taxon>
        <taxon>Sordariomycetidae</taxon>
        <taxon>Sordariales</taxon>
        <taxon>Podosporaceae</taxon>
        <taxon>Podospora</taxon>
    </lineage>
</organism>
<evidence type="ECO:0000256" key="1">
    <source>
        <dbReference type="ARBA" id="ARBA00009649"/>
    </source>
</evidence>
<proteinExistence type="inferred from homology"/>
<dbReference type="SMART" id="SM00195">
    <property type="entry name" value="DSPc"/>
    <property type="match status" value="1"/>
</dbReference>
<dbReference type="Proteomes" id="UP001285441">
    <property type="component" value="Unassembled WGS sequence"/>
</dbReference>
<dbReference type="EMBL" id="JAULSW010000002">
    <property type="protein sequence ID" value="KAK3390210.1"/>
    <property type="molecule type" value="Genomic_DNA"/>
</dbReference>
<dbReference type="GO" id="GO:0140096">
    <property type="term" value="F:catalytic activity, acting on a protein"/>
    <property type="evidence" value="ECO:0007669"/>
    <property type="project" value="UniProtKB-ARBA"/>
</dbReference>
<dbReference type="GO" id="GO:0005737">
    <property type="term" value="C:cytoplasm"/>
    <property type="evidence" value="ECO:0007669"/>
    <property type="project" value="TreeGrafter"/>
</dbReference>
<evidence type="ECO:0000256" key="2">
    <source>
        <dbReference type="SAM" id="MobiDB-lite"/>
    </source>
</evidence>
<feature type="region of interest" description="Disordered" evidence="2">
    <location>
        <begin position="305"/>
        <end position="330"/>
    </location>
</feature>
<comment type="caution">
    <text evidence="4">The sequence shown here is derived from an EMBL/GenBank/DDBJ whole genome shotgun (WGS) entry which is preliminary data.</text>
</comment>
<feature type="domain" description="Tyrosine-protein phosphatase" evidence="3">
    <location>
        <begin position="90"/>
        <end position="263"/>
    </location>
</feature>
<dbReference type="PANTHER" id="PTHR46588:SF1">
    <property type="entry name" value="SERINE_THREONINE_TYROSINE-INTERACTING PROTEIN"/>
    <property type="match status" value="1"/>
</dbReference>
<dbReference type="CDD" id="cd14498">
    <property type="entry name" value="DSP"/>
    <property type="match status" value="1"/>
</dbReference>
<dbReference type="InterPro" id="IPR000340">
    <property type="entry name" value="Dual-sp_phosphatase_cat-dom"/>
</dbReference>
<dbReference type="Pfam" id="PF00782">
    <property type="entry name" value="DSPc"/>
    <property type="match status" value="1"/>
</dbReference>
<accession>A0AAE0NZE9</accession>
<gene>
    <name evidence="4" type="ORF">B0H63DRAFT_108493</name>
</gene>
<dbReference type="InterPro" id="IPR029021">
    <property type="entry name" value="Prot-tyrosine_phosphatase-like"/>
</dbReference>
<comment type="similarity">
    <text evidence="1">Belongs to the protein-tyrosine phosphatase family. Non-receptor class subfamily.</text>
</comment>
<dbReference type="InterPro" id="IPR052449">
    <property type="entry name" value="STYX-Interacting_Phosphatase"/>
</dbReference>
<dbReference type="SUPFAM" id="SSF52799">
    <property type="entry name" value="(Phosphotyrosine protein) phosphatases II"/>
    <property type="match status" value="1"/>
</dbReference>
<dbReference type="GO" id="GO:0062026">
    <property type="term" value="P:negative regulation of SCF-dependent proteasomal ubiquitin-dependent catabolic process"/>
    <property type="evidence" value="ECO:0007669"/>
    <property type="project" value="TreeGrafter"/>
</dbReference>
<dbReference type="GO" id="GO:0070372">
    <property type="term" value="P:regulation of ERK1 and ERK2 cascade"/>
    <property type="evidence" value="ECO:0007669"/>
    <property type="project" value="TreeGrafter"/>
</dbReference>
<dbReference type="InterPro" id="IPR020422">
    <property type="entry name" value="TYR_PHOSPHATASE_DUAL_dom"/>
</dbReference>
<dbReference type="GO" id="GO:0005654">
    <property type="term" value="C:nucleoplasm"/>
    <property type="evidence" value="ECO:0007669"/>
    <property type="project" value="TreeGrafter"/>
</dbReference>